<dbReference type="InterPro" id="IPR018119">
    <property type="entry name" value="Strictosidine_synth_cons-reg"/>
</dbReference>
<comment type="similarity">
    <text evidence="2">Belongs to the strictosidine synthase family.</text>
</comment>
<name>A0A9W7T766_TRIRA</name>
<dbReference type="PANTHER" id="PTHR10426:SF130">
    <property type="entry name" value="ADIPOCYTE PLASMA MEMBRANE-ASSOCIATED PROTEIN"/>
    <property type="match status" value="1"/>
</dbReference>
<evidence type="ECO:0000256" key="1">
    <source>
        <dbReference type="ARBA" id="ARBA00004167"/>
    </source>
</evidence>
<evidence type="ECO:0000313" key="10">
    <source>
        <dbReference type="Proteomes" id="UP001059041"/>
    </source>
</evidence>
<proteinExistence type="inferred from homology"/>
<evidence type="ECO:0000256" key="3">
    <source>
        <dbReference type="ARBA" id="ARBA00015678"/>
    </source>
</evidence>
<comment type="caution">
    <text evidence="9">The sequence shown here is derived from an EMBL/GenBank/DDBJ whole genome shotgun (WGS) entry which is preliminary data.</text>
</comment>
<evidence type="ECO:0000313" key="9">
    <source>
        <dbReference type="EMBL" id="KAI7792943.1"/>
    </source>
</evidence>
<protein>
    <recommendedName>
        <fullName evidence="3">Adipocyte plasma membrane-associated protein</fullName>
    </recommendedName>
</protein>
<dbReference type="InterPro" id="IPR011042">
    <property type="entry name" value="6-blade_b-propeller_TolB-like"/>
</dbReference>
<sequence>MKLIMEATADGRVLEHDTETREVMVMMENLRFPNGIQLFPDEESVLVSETTMAIIRRHSSSGGYWVAMSAVRPNPGFSMLDFLSQRPWIKKLIFKVPAFGDFVFLLWAARYSLVVELQDGGTCVRSFHDPHGMVAAYISEAHEHNGHLYMGSFRSPYLCKMDLSKV</sequence>
<evidence type="ECO:0000256" key="7">
    <source>
        <dbReference type="ARBA" id="ARBA00023180"/>
    </source>
</evidence>
<organism evidence="9 10">
    <name type="scientific">Triplophysa rosa</name>
    <name type="common">Cave loach</name>
    <dbReference type="NCBI Taxonomy" id="992332"/>
    <lineage>
        <taxon>Eukaryota</taxon>
        <taxon>Metazoa</taxon>
        <taxon>Chordata</taxon>
        <taxon>Craniata</taxon>
        <taxon>Vertebrata</taxon>
        <taxon>Euteleostomi</taxon>
        <taxon>Actinopterygii</taxon>
        <taxon>Neopterygii</taxon>
        <taxon>Teleostei</taxon>
        <taxon>Ostariophysi</taxon>
        <taxon>Cypriniformes</taxon>
        <taxon>Nemacheilidae</taxon>
        <taxon>Triplophysa</taxon>
    </lineage>
</organism>
<keyword evidence="7" id="KW-0325">Glycoprotein</keyword>
<evidence type="ECO:0000256" key="4">
    <source>
        <dbReference type="ARBA" id="ARBA00022692"/>
    </source>
</evidence>
<keyword evidence="5" id="KW-1133">Transmembrane helix</keyword>
<evidence type="ECO:0000259" key="8">
    <source>
        <dbReference type="Pfam" id="PF03088"/>
    </source>
</evidence>
<dbReference type="Proteomes" id="UP001059041">
    <property type="component" value="Linkage Group LG23"/>
</dbReference>
<comment type="subcellular location">
    <subcellularLocation>
        <location evidence="1">Membrane</location>
        <topology evidence="1">Single-pass membrane protein</topology>
    </subcellularLocation>
</comment>
<dbReference type="EMBL" id="JAFHDT010000023">
    <property type="protein sequence ID" value="KAI7792943.1"/>
    <property type="molecule type" value="Genomic_DNA"/>
</dbReference>
<evidence type="ECO:0000256" key="2">
    <source>
        <dbReference type="ARBA" id="ARBA00009191"/>
    </source>
</evidence>
<dbReference type="Pfam" id="PF03088">
    <property type="entry name" value="Str_synth"/>
    <property type="match status" value="1"/>
</dbReference>
<feature type="domain" description="Strictosidine synthase conserved region" evidence="8">
    <location>
        <begin position="4"/>
        <end position="58"/>
    </location>
</feature>
<dbReference type="SUPFAM" id="SSF63829">
    <property type="entry name" value="Calcium-dependent phosphotriesterase"/>
    <property type="match status" value="1"/>
</dbReference>
<dbReference type="PANTHER" id="PTHR10426">
    <property type="entry name" value="STRICTOSIDINE SYNTHASE-RELATED"/>
    <property type="match status" value="1"/>
</dbReference>
<dbReference type="GO" id="GO:0012505">
    <property type="term" value="C:endomembrane system"/>
    <property type="evidence" value="ECO:0007669"/>
    <property type="project" value="TreeGrafter"/>
</dbReference>
<gene>
    <name evidence="9" type="ORF">IRJ41_025953</name>
</gene>
<keyword evidence="6" id="KW-0472">Membrane</keyword>
<dbReference type="AlphaFoldDB" id="A0A9W7T766"/>
<evidence type="ECO:0000256" key="5">
    <source>
        <dbReference type="ARBA" id="ARBA00022989"/>
    </source>
</evidence>
<dbReference type="GO" id="GO:0004064">
    <property type="term" value="F:arylesterase activity"/>
    <property type="evidence" value="ECO:0007669"/>
    <property type="project" value="TreeGrafter"/>
</dbReference>
<reference evidence="9" key="1">
    <citation type="submission" date="2021-02" db="EMBL/GenBank/DDBJ databases">
        <title>Comparative genomics reveals that relaxation of natural selection precedes convergent phenotypic evolution of cavefish.</title>
        <authorList>
            <person name="Peng Z."/>
        </authorList>
    </citation>
    <scope>NUCLEOTIDE SEQUENCE</scope>
    <source>
        <tissue evidence="9">Muscle</tissue>
    </source>
</reference>
<accession>A0A9W7T766</accession>
<keyword evidence="10" id="KW-1185">Reference proteome</keyword>
<dbReference type="Gene3D" id="2.120.10.30">
    <property type="entry name" value="TolB, C-terminal domain"/>
    <property type="match status" value="1"/>
</dbReference>
<keyword evidence="4" id="KW-0812">Transmembrane</keyword>
<evidence type="ECO:0000256" key="6">
    <source>
        <dbReference type="ARBA" id="ARBA00023136"/>
    </source>
</evidence>
<dbReference type="GO" id="GO:0016020">
    <property type="term" value="C:membrane"/>
    <property type="evidence" value="ECO:0007669"/>
    <property type="project" value="UniProtKB-SubCell"/>
</dbReference>